<evidence type="ECO:0000313" key="7">
    <source>
        <dbReference type="EMBL" id="MBO1868884.1"/>
    </source>
</evidence>
<proteinExistence type="inferred from homology"/>
<evidence type="ECO:0000256" key="5">
    <source>
        <dbReference type="ARBA" id="ARBA00022971"/>
    </source>
</evidence>
<accession>A0A939MH97</accession>
<evidence type="ECO:0000313" key="8">
    <source>
        <dbReference type="EMBL" id="MBO1869083.1"/>
    </source>
</evidence>
<evidence type="ECO:0000256" key="1">
    <source>
        <dbReference type="ARBA" id="ARBA00004418"/>
    </source>
</evidence>
<reference evidence="8" key="1">
    <citation type="submission" date="2021-03" db="EMBL/GenBank/DDBJ databases">
        <title>Whole Genome Sequence of Bradyrhizobium sp. Strain 144S4.</title>
        <authorList>
            <person name="Bromfield E.S.P."/>
            <person name="Cloutier S."/>
        </authorList>
    </citation>
    <scope>NUCLEOTIDE SEQUENCE [LARGE SCALE GENOMIC DNA]</scope>
    <source>
        <strain evidence="8">144S4</strain>
    </source>
</reference>
<comment type="subcellular location">
    <subcellularLocation>
        <location evidence="1">Periplasm</location>
    </subcellularLocation>
</comment>
<evidence type="ECO:0000313" key="10">
    <source>
        <dbReference type="EMBL" id="UEM18386.1"/>
    </source>
</evidence>
<comment type="similarity">
    <text evidence="2">Belongs to the peptidase S26C family.</text>
</comment>
<gene>
    <name evidence="8" type="primary">traF</name>
    <name evidence="9" type="ORF">J4G43_054020</name>
    <name evidence="10" type="ORF">J4G43_054950</name>
    <name evidence="7" type="ORF">J4G43_51365</name>
    <name evidence="8" type="ORF">J4G43_52670</name>
</gene>
<evidence type="ECO:0000256" key="3">
    <source>
        <dbReference type="ARBA" id="ARBA00022729"/>
    </source>
</evidence>
<dbReference type="GO" id="GO:0042597">
    <property type="term" value="C:periplasmic space"/>
    <property type="evidence" value="ECO:0007669"/>
    <property type="project" value="UniProtKB-SubCell"/>
</dbReference>
<reference evidence="9 11" key="2">
    <citation type="journal article" date="2022" name="Int. J. Syst. Evol. Microbiol.">
        <title>Strains of Bradyrhizobium barranii sp. nov. associated with legumes native to Canada are symbionts of soybeans and belong to different subspecies (subsp. barranii subsp. nov. and subsp. apii subsp. nov.) and symbiovars (sv. glycinearum and sv. septentrionale).</title>
        <authorList>
            <person name="Bromfield E.S.P."/>
            <person name="Cloutier S."/>
            <person name="Wasai-Hara S."/>
            <person name="Minamisawa K."/>
        </authorList>
    </citation>
    <scope>NUCLEOTIDE SEQUENCE [LARGE SCALE GENOMIC DNA]</scope>
    <source>
        <strain evidence="9 11">144S4</strain>
        <plasmid evidence="11">pBb144S4b</plasmid>
        <plasmid evidence="11">pBb144S4c</plasmid>
    </source>
</reference>
<sequence length="177" mass="18648">MSIRRFPLVILMAGAGLIAAMAGAGWGAGLRINMTASYPRGLWRIETLDRAAATGDLVFICPPDTAEFERAFARGYIRRGLCAGGISPLIKTVVAVSGQKVDVAEQVSIDGYPLPDSDVRQTDAAGRPLLAFAGGVIPDGELYLHSDFAGSYDSRYFGPIPSSGVLGLARPVFTFGP</sequence>
<dbReference type="RefSeq" id="WP_038945275.1">
    <property type="nucleotide sequence ID" value="NZ_CP086138.1"/>
</dbReference>
<evidence type="ECO:0000256" key="2">
    <source>
        <dbReference type="ARBA" id="ARBA00005849"/>
    </source>
</evidence>
<feature type="domain" description="Peptidase S26" evidence="6">
    <location>
        <begin position="10"/>
        <end position="171"/>
    </location>
</feature>
<protein>
    <submittedName>
        <fullName evidence="8">Conjugative transfer signal peptidase TraF</fullName>
    </submittedName>
</protein>
<dbReference type="AlphaFoldDB" id="A0A939MH97"/>
<dbReference type="NCBIfam" id="NF010412">
    <property type="entry name" value="PRK13838.1"/>
    <property type="match status" value="1"/>
</dbReference>
<dbReference type="GO" id="GO:0006465">
    <property type="term" value="P:signal peptide processing"/>
    <property type="evidence" value="ECO:0007669"/>
    <property type="project" value="InterPro"/>
</dbReference>
<keyword evidence="4" id="KW-0574">Periplasm</keyword>
<evidence type="ECO:0000313" key="9">
    <source>
        <dbReference type="EMBL" id="UEM18271.1"/>
    </source>
</evidence>
<organism evidence="8">
    <name type="scientific">Bradyrhizobium barranii subsp. barranii</name>
    <dbReference type="NCBI Taxonomy" id="2823807"/>
    <lineage>
        <taxon>Bacteria</taxon>
        <taxon>Pseudomonadati</taxon>
        <taxon>Pseudomonadota</taxon>
        <taxon>Alphaproteobacteria</taxon>
        <taxon>Hyphomicrobiales</taxon>
        <taxon>Nitrobacteraceae</taxon>
        <taxon>Bradyrhizobium</taxon>
        <taxon>Bradyrhizobium barranii</taxon>
    </lineage>
</organism>
<evidence type="ECO:0000313" key="11">
    <source>
        <dbReference type="Proteomes" id="UP000664702"/>
    </source>
</evidence>
<dbReference type="SUPFAM" id="SSF51306">
    <property type="entry name" value="LexA/Signal peptidase"/>
    <property type="match status" value="1"/>
</dbReference>
<dbReference type="InterPro" id="IPR019533">
    <property type="entry name" value="Peptidase_S26"/>
</dbReference>
<dbReference type="KEGG" id="bban:J4G43_054950"/>
<keyword evidence="5" id="KW-0184">Conjugation</keyword>
<evidence type="ECO:0000259" key="6">
    <source>
        <dbReference type="Pfam" id="PF10502"/>
    </source>
</evidence>
<dbReference type="Proteomes" id="UP000664702">
    <property type="component" value="Plasmid pBb144S4c"/>
</dbReference>
<dbReference type="KEGG" id="bban:J4G43_054020"/>
<dbReference type="EMBL" id="JAGEMI010000002">
    <property type="protein sequence ID" value="MBO1868884.1"/>
    <property type="molecule type" value="Genomic_DNA"/>
</dbReference>
<dbReference type="Gene3D" id="2.10.109.10">
    <property type="entry name" value="Umud Fragment, subunit A"/>
    <property type="match status" value="1"/>
</dbReference>
<evidence type="ECO:0000256" key="4">
    <source>
        <dbReference type="ARBA" id="ARBA00022764"/>
    </source>
</evidence>
<dbReference type="GO" id="GO:0004252">
    <property type="term" value="F:serine-type endopeptidase activity"/>
    <property type="evidence" value="ECO:0007669"/>
    <property type="project" value="InterPro"/>
</dbReference>
<dbReference type="InterPro" id="IPR036286">
    <property type="entry name" value="LexA/Signal_pep-like_sf"/>
</dbReference>
<dbReference type="InterPro" id="IPR014139">
    <property type="entry name" value="Peptidase_S26C_TraF"/>
</dbReference>
<dbReference type="EMBL" id="JAGEMI010000003">
    <property type="protein sequence ID" value="MBO1869083.1"/>
    <property type="molecule type" value="Genomic_DNA"/>
</dbReference>
<dbReference type="EMBL" id="CP086138">
    <property type="protein sequence ID" value="UEM18271.1"/>
    <property type="molecule type" value="Genomic_DNA"/>
</dbReference>
<dbReference type="Proteomes" id="UP000664702">
    <property type="component" value="Plasmid pBb144S4b"/>
</dbReference>
<dbReference type="NCBIfam" id="TIGR02771">
    <property type="entry name" value="TraF_Ti"/>
    <property type="match status" value="1"/>
</dbReference>
<geneLocation type="plasmid" evidence="10 11">
    <name>pBb144S4c</name>
</geneLocation>
<dbReference type="Pfam" id="PF10502">
    <property type="entry name" value="Peptidase_S26"/>
    <property type="match status" value="1"/>
</dbReference>
<dbReference type="EMBL" id="CP086139">
    <property type="protein sequence ID" value="UEM18386.1"/>
    <property type="molecule type" value="Genomic_DNA"/>
</dbReference>
<keyword evidence="3" id="KW-0732">Signal</keyword>
<keyword evidence="9" id="KW-0614">Plasmid</keyword>
<geneLocation type="plasmid" evidence="9 11">
    <name>pBb144S4b</name>
</geneLocation>
<name>A0A939MH97_9BRAD</name>